<name>A0A0F5FGU0_9HYPH</name>
<dbReference type="Pfam" id="PF00583">
    <property type="entry name" value="Acetyltransf_1"/>
    <property type="match status" value="1"/>
</dbReference>
<dbReference type="GO" id="GO:0033816">
    <property type="term" value="F:diaminobutyrate acetyltransferase activity"/>
    <property type="evidence" value="ECO:0007669"/>
    <property type="project" value="UniProtKB-EC"/>
</dbReference>
<evidence type="ECO:0000259" key="9">
    <source>
        <dbReference type="PROSITE" id="PS51186"/>
    </source>
</evidence>
<comment type="similarity">
    <text evidence="2 8">Belongs to the acetyltransferase family. EctA subfamily.</text>
</comment>
<comment type="caution">
    <text evidence="10">The sequence shown here is derived from an EMBL/GenBank/DDBJ whole genome shotgun (WGS) entry which is preliminary data.</text>
</comment>
<dbReference type="InterPro" id="IPR016181">
    <property type="entry name" value="Acyl_CoA_acyltransferase"/>
</dbReference>
<dbReference type="InterPro" id="IPR050832">
    <property type="entry name" value="Bact_Acetyltransf"/>
</dbReference>
<proteinExistence type="inferred from homology"/>
<keyword evidence="11" id="KW-1185">Reference proteome</keyword>
<dbReference type="SUPFAM" id="SSF55729">
    <property type="entry name" value="Acyl-CoA N-acyltransferases (Nat)"/>
    <property type="match status" value="1"/>
</dbReference>
<dbReference type="GO" id="GO:0019491">
    <property type="term" value="P:ectoine biosynthetic process"/>
    <property type="evidence" value="ECO:0007669"/>
    <property type="project" value="UniProtKB-UniPathway"/>
</dbReference>
<dbReference type="InterPro" id="IPR000182">
    <property type="entry name" value="GNAT_dom"/>
</dbReference>
<evidence type="ECO:0000313" key="10">
    <source>
        <dbReference type="EMBL" id="KKB07427.1"/>
    </source>
</evidence>
<evidence type="ECO:0000256" key="1">
    <source>
        <dbReference type="ARBA" id="ARBA00004978"/>
    </source>
</evidence>
<dbReference type="Gene3D" id="3.40.630.30">
    <property type="match status" value="1"/>
</dbReference>
<gene>
    <name evidence="8" type="primary">ectA</name>
    <name evidence="10" type="ORF">VE26_11695</name>
</gene>
<evidence type="ECO:0000313" key="11">
    <source>
        <dbReference type="Proteomes" id="UP000033649"/>
    </source>
</evidence>
<dbReference type="CDD" id="cd04301">
    <property type="entry name" value="NAT_SF"/>
    <property type="match status" value="1"/>
</dbReference>
<accession>A0A0F5FGU0</accession>
<comment type="function">
    <text evidence="8">Catalyzes the acetylation of L-2,4-diaminobutyrate (DABA) to gamma-N-acetyl-alpha,gamma-diaminobutyric acid (ADABA) with acetyl coenzyme A.</text>
</comment>
<keyword evidence="6 8" id="KW-0012">Acyltransferase</keyword>
<dbReference type="PANTHER" id="PTHR43877:SF2">
    <property type="entry name" value="AMINOALKYLPHOSPHONATE N-ACETYLTRANSFERASE-RELATED"/>
    <property type="match status" value="1"/>
</dbReference>
<dbReference type="UniPathway" id="UPA00067">
    <property type="reaction ID" value="UER00122"/>
</dbReference>
<evidence type="ECO:0000256" key="4">
    <source>
        <dbReference type="ARBA" id="ARBA00017935"/>
    </source>
</evidence>
<evidence type="ECO:0000256" key="6">
    <source>
        <dbReference type="ARBA" id="ARBA00023315"/>
    </source>
</evidence>
<feature type="domain" description="N-acetyltransferase" evidence="9">
    <location>
        <begin position="24"/>
        <end position="172"/>
    </location>
</feature>
<dbReference type="AlphaFoldDB" id="A0A0F5FGU0"/>
<dbReference type="OrthoDB" id="2436196at2"/>
<dbReference type="EC" id="2.3.1.178" evidence="3 8"/>
<evidence type="ECO:0000256" key="7">
    <source>
        <dbReference type="ARBA" id="ARBA00048924"/>
    </source>
</evidence>
<dbReference type="PANTHER" id="PTHR43877">
    <property type="entry name" value="AMINOALKYLPHOSPHONATE N-ACETYLTRANSFERASE-RELATED-RELATED"/>
    <property type="match status" value="1"/>
</dbReference>
<dbReference type="NCBIfam" id="TIGR02406">
    <property type="entry name" value="ectoine_EctA"/>
    <property type="match status" value="1"/>
</dbReference>
<evidence type="ECO:0000256" key="3">
    <source>
        <dbReference type="ARBA" id="ARBA00012355"/>
    </source>
</evidence>
<sequence length="191" mass="21106">MIYGNSVLYDADALRRSAARSSVVRLRAPHASDGAAIWSLIQAQSSLDDNSLYCNLLQATHFAGTCALAEQDDRIVGWVSGYIPPKQPDTLFIWQVCVDPAAQGQGLGRKLVADILSRPDCRHVTMLECTITEDNEASWALFSSIARRLGAQLQQVEHFSRDDHFAGQHDSEFAVRIGPFDPESFTRLTGR</sequence>
<dbReference type="RefSeq" id="WP_046105456.1">
    <property type="nucleotide sequence ID" value="NZ_JZEY01000061.1"/>
</dbReference>
<dbReference type="PROSITE" id="PS51186">
    <property type="entry name" value="GNAT"/>
    <property type="match status" value="1"/>
</dbReference>
<dbReference type="STRING" id="429727.VE26_11695"/>
<reference evidence="10 11" key="1">
    <citation type="submission" date="2015-03" db="EMBL/GenBank/DDBJ databases">
        <authorList>
            <person name="Hassan Y."/>
            <person name="Lepp D."/>
            <person name="Li X.-Z."/>
            <person name="Zhou T."/>
        </authorList>
    </citation>
    <scope>NUCLEOTIDE SEQUENCE [LARGE SCALE GENOMIC DNA]</scope>
    <source>
        <strain evidence="10 11">IPL18</strain>
    </source>
</reference>
<comment type="pathway">
    <text evidence="1 8">Amine and polyamine biosynthesis; ectoine biosynthesis; L-ectoine from L-aspartate 4-semialdehyde: step 2/3.</text>
</comment>
<comment type="catalytic activity">
    <reaction evidence="7 8">
        <text>L-2,4-diaminobutanoate + acetyl-CoA = (2S)-4-acetamido-2-aminobutanoate + CoA + H(+)</text>
        <dbReference type="Rhea" id="RHEA:16901"/>
        <dbReference type="ChEBI" id="CHEBI:15378"/>
        <dbReference type="ChEBI" id="CHEBI:57287"/>
        <dbReference type="ChEBI" id="CHEBI:57288"/>
        <dbReference type="ChEBI" id="CHEBI:58761"/>
        <dbReference type="ChEBI" id="CHEBI:58929"/>
        <dbReference type="EC" id="2.3.1.178"/>
    </reaction>
</comment>
<organism evidence="10 11">
    <name type="scientific">Devosia chinhatensis</name>
    <dbReference type="NCBI Taxonomy" id="429727"/>
    <lineage>
        <taxon>Bacteria</taxon>
        <taxon>Pseudomonadati</taxon>
        <taxon>Pseudomonadota</taxon>
        <taxon>Alphaproteobacteria</taxon>
        <taxon>Hyphomicrobiales</taxon>
        <taxon>Devosiaceae</taxon>
        <taxon>Devosia</taxon>
    </lineage>
</organism>
<keyword evidence="5 8" id="KW-0808">Transferase</keyword>
<dbReference type="Proteomes" id="UP000033649">
    <property type="component" value="Unassembled WGS sequence"/>
</dbReference>
<dbReference type="EMBL" id="JZEY01000061">
    <property type="protein sequence ID" value="KKB07427.1"/>
    <property type="molecule type" value="Genomic_DNA"/>
</dbReference>
<evidence type="ECO:0000256" key="5">
    <source>
        <dbReference type="ARBA" id="ARBA00022679"/>
    </source>
</evidence>
<protein>
    <recommendedName>
        <fullName evidence="4 8">L-2,4-diaminobutyric acid acetyltransferase</fullName>
        <shortName evidence="8">DABA acetyltransferase</shortName>
        <ecNumber evidence="3 8">2.3.1.178</ecNumber>
    </recommendedName>
</protein>
<dbReference type="InterPro" id="IPR012772">
    <property type="entry name" value="Ectoine_EctA"/>
</dbReference>
<evidence type="ECO:0000256" key="8">
    <source>
        <dbReference type="RuleBase" id="RU365045"/>
    </source>
</evidence>
<dbReference type="PATRIC" id="fig|429727.3.peg.2407"/>
<evidence type="ECO:0000256" key="2">
    <source>
        <dbReference type="ARBA" id="ARBA00010712"/>
    </source>
</evidence>